<protein>
    <submittedName>
        <fullName evidence="1">Uncharacterized protein</fullName>
    </submittedName>
</protein>
<name>A0A4R5MLI2_9SPHI</name>
<accession>A0A4R5MLI2</accession>
<evidence type="ECO:0000313" key="1">
    <source>
        <dbReference type="EMBL" id="TDG35959.1"/>
    </source>
</evidence>
<organism evidence="1 2">
    <name type="scientific">Pedobacter changchengzhani</name>
    <dbReference type="NCBI Taxonomy" id="2529274"/>
    <lineage>
        <taxon>Bacteria</taxon>
        <taxon>Pseudomonadati</taxon>
        <taxon>Bacteroidota</taxon>
        <taxon>Sphingobacteriia</taxon>
        <taxon>Sphingobacteriales</taxon>
        <taxon>Sphingobacteriaceae</taxon>
        <taxon>Pedobacter</taxon>
    </lineage>
</organism>
<keyword evidence="2" id="KW-1185">Reference proteome</keyword>
<sequence>MKKLFILVTLLVHFTNLKAQKTYDHTNIDERLNEIIQMNTLGKDPFLKPKKPTAGAKWLIGKWLAKDTWTDKNNNGIRDGKEKSEGANGLIVEFKADGTLCLGMPGMPASMKLCNMLWQWATTPEKDEHIVWVTELITQKVTIWSIGNAHSAKQFVMETDPYLKFKKGKAIIDLNKPHDRSLFVKQ</sequence>
<dbReference type="AlphaFoldDB" id="A0A4R5MLI2"/>
<dbReference type="Proteomes" id="UP000295668">
    <property type="component" value="Unassembled WGS sequence"/>
</dbReference>
<dbReference type="RefSeq" id="WP_133262849.1">
    <property type="nucleotide sequence ID" value="NZ_SJCY01000007.1"/>
</dbReference>
<comment type="caution">
    <text evidence="1">The sequence shown here is derived from an EMBL/GenBank/DDBJ whole genome shotgun (WGS) entry which is preliminary data.</text>
</comment>
<gene>
    <name evidence="1" type="ORF">EZJ43_11465</name>
</gene>
<dbReference type="EMBL" id="SJCY01000007">
    <property type="protein sequence ID" value="TDG35959.1"/>
    <property type="molecule type" value="Genomic_DNA"/>
</dbReference>
<evidence type="ECO:0000313" key="2">
    <source>
        <dbReference type="Proteomes" id="UP000295668"/>
    </source>
</evidence>
<reference evidence="1 2" key="1">
    <citation type="submission" date="2019-02" db="EMBL/GenBank/DDBJ databases">
        <title>Pedobacter sp. nov., a novel speices isolated from soil of pinguins habitat in Antarcitica.</title>
        <authorList>
            <person name="He R.-H."/>
        </authorList>
    </citation>
    <scope>NUCLEOTIDE SEQUENCE [LARGE SCALE GENOMIC DNA]</scope>
    <source>
        <strain evidence="1 2">E01020</strain>
    </source>
</reference>
<proteinExistence type="predicted"/>